<dbReference type="InterPro" id="IPR036390">
    <property type="entry name" value="WH_DNA-bd_sf"/>
</dbReference>
<dbReference type="GO" id="GO:0000976">
    <property type="term" value="F:transcription cis-regulatory region binding"/>
    <property type="evidence" value="ECO:0007669"/>
    <property type="project" value="TreeGrafter"/>
</dbReference>
<dbReference type="InterPro" id="IPR002481">
    <property type="entry name" value="FUR"/>
</dbReference>
<dbReference type="FunFam" id="1.10.10.10:FF:000007">
    <property type="entry name" value="Ferric uptake regulation protein"/>
    <property type="match status" value="1"/>
</dbReference>
<evidence type="ECO:0000256" key="9">
    <source>
        <dbReference type="ARBA" id="ARBA00023163"/>
    </source>
</evidence>
<comment type="similarity">
    <text evidence="2">Belongs to the Fur family.</text>
</comment>
<reference evidence="10" key="1">
    <citation type="submission" date="2018-06" db="EMBL/GenBank/DDBJ databases">
        <authorList>
            <person name="Zhirakovskaya E."/>
        </authorList>
    </citation>
    <scope>NUCLEOTIDE SEQUENCE</scope>
</reference>
<protein>
    <submittedName>
        <fullName evidence="10">Iron-responsive regulator Irr</fullName>
    </submittedName>
</protein>
<dbReference type="SUPFAM" id="SSF46785">
    <property type="entry name" value="Winged helix' DNA-binding domain"/>
    <property type="match status" value="1"/>
</dbReference>
<gene>
    <name evidence="10" type="ORF">MNBD_GAMMA15-760</name>
</gene>
<evidence type="ECO:0000256" key="4">
    <source>
        <dbReference type="ARBA" id="ARBA00022491"/>
    </source>
</evidence>
<keyword evidence="5" id="KW-0479">Metal-binding</keyword>
<evidence type="ECO:0000256" key="6">
    <source>
        <dbReference type="ARBA" id="ARBA00022833"/>
    </source>
</evidence>
<evidence type="ECO:0000256" key="3">
    <source>
        <dbReference type="ARBA" id="ARBA00022490"/>
    </source>
</evidence>
<dbReference type="EMBL" id="UOFN01000122">
    <property type="protein sequence ID" value="VAW80039.1"/>
    <property type="molecule type" value="Genomic_DNA"/>
</dbReference>
<keyword evidence="8" id="KW-0238">DNA-binding</keyword>
<dbReference type="AlphaFoldDB" id="A0A3B0Z0U7"/>
<evidence type="ECO:0000313" key="10">
    <source>
        <dbReference type="EMBL" id="VAW80039.1"/>
    </source>
</evidence>
<keyword evidence="7" id="KW-0805">Transcription regulation</keyword>
<proteinExistence type="inferred from homology"/>
<dbReference type="Pfam" id="PF01475">
    <property type="entry name" value="FUR"/>
    <property type="match status" value="1"/>
</dbReference>
<dbReference type="PANTHER" id="PTHR33202:SF7">
    <property type="entry name" value="FERRIC UPTAKE REGULATION PROTEIN"/>
    <property type="match status" value="1"/>
</dbReference>
<name>A0A3B0Z0U7_9ZZZZ</name>
<evidence type="ECO:0000256" key="8">
    <source>
        <dbReference type="ARBA" id="ARBA00023125"/>
    </source>
</evidence>
<organism evidence="10">
    <name type="scientific">hydrothermal vent metagenome</name>
    <dbReference type="NCBI Taxonomy" id="652676"/>
    <lineage>
        <taxon>unclassified sequences</taxon>
        <taxon>metagenomes</taxon>
        <taxon>ecological metagenomes</taxon>
    </lineage>
</organism>
<dbReference type="GO" id="GO:0003700">
    <property type="term" value="F:DNA-binding transcription factor activity"/>
    <property type="evidence" value="ECO:0007669"/>
    <property type="project" value="InterPro"/>
</dbReference>
<dbReference type="GO" id="GO:0005737">
    <property type="term" value="C:cytoplasm"/>
    <property type="evidence" value="ECO:0007669"/>
    <property type="project" value="UniProtKB-SubCell"/>
</dbReference>
<evidence type="ECO:0000256" key="2">
    <source>
        <dbReference type="ARBA" id="ARBA00007957"/>
    </source>
</evidence>
<dbReference type="GO" id="GO:0045892">
    <property type="term" value="P:negative regulation of DNA-templated transcription"/>
    <property type="evidence" value="ECO:0007669"/>
    <property type="project" value="TreeGrafter"/>
</dbReference>
<dbReference type="PANTHER" id="PTHR33202">
    <property type="entry name" value="ZINC UPTAKE REGULATION PROTEIN"/>
    <property type="match status" value="1"/>
</dbReference>
<comment type="subcellular location">
    <subcellularLocation>
        <location evidence="1">Cytoplasm</location>
    </subcellularLocation>
</comment>
<evidence type="ECO:0000256" key="5">
    <source>
        <dbReference type="ARBA" id="ARBA00022723"/>
    </source>
</evidence>
<evidence type="ECO:0000256" key="1">
    <source>
        <dbReference type="ARBA" id="ARBA00004496"/>
    </source>
</evidence>
<evidence type="ECO:0000256" key="7">
    <source>
        <dbReference type="ARBA" id="ARBA00023015"/>
    </source>
</evidence>
<keyword evidence="4" id="KW-0678">Repressor</keyword>
<dbReference type="Gene3D" id="1.10.10.10">
    <property type="entry name" value="Winged helix-like DNA-binding domain superfamily/Winged helix DNA-binding domain"/>
    <property type="match status" value="1"/>
</dbReference>
<accession>A0A3B0Z0U7</accession>
<dbReference type="GO" id="GO:1900376">
    <property type="term" value="P:regulation of secondary metabolite biosynthetic process"/>
    <property type="evidence" value="ECO:0007669"/>
    <property type="project" value="TreeGrafter"/>
</dbReference>
<sequence length="150" mass="16513">MPAYTRHMAELPLNALLDEASAAARLQAAGIQPTRQRLRIAQILLTGHQHLSADQVLDRVNRTGKPVSKATVYNTLGLFADKGILREVIVDPSRVFYDTNAASHHHVYNVDTGELSDIAPHSILTEPLPRLPAGTELEGVDVVIRVRQIR</sequence>
<keyword evidence="6" id="KW-0862">Zinc</keyword>
<keyword evidence="3" id="KW-0963">Cytoplasm</keyword>
<dbReference type="InterPro" id="IPR036388">
    <property type="entry name" value="WH-like_DNA-bd_sf"/>
</dbReference>
<dbReference type="GO" id="GO:0008270">
    <property type="term" value="F:zinc ion binding"/>
    <property type="evidence" value="ECO:0007669"/>
    <property type="project" value="TreeGrafter"/>
</dbReference>
<keyword evidence="9" id="KW-0804">Transcription</keyword>
<dbReference type="CDD" id="cd07153">
    <property type="entry name" value="Fur_like"/>
    <property type="match status" value="1"/>
</dbReference>